<evidence type="ECO:0000313" key="1">
    <source>
        <dbReference type="EMBL" id="RAG81879.1"/>
    </source>
</evidence>
<dbReference type="InterPro" id="IPR015422">
    <property type="entry name" value="PyrdxlP-dep_Trfase_small"/>
</dbReference>
<reference evidence="1 2" key="1">
    <citation type="submission" date="2018-06" db="EMBL/GenBank/DDBJ databases">
        <title>Streptacidiphilus pinicola sp. nov., isolated from pine grove soil.</title>
        <authorList>
            <person name="Roh S.G."/>
            <person name="Park S."/>
            <person name="Kim M.-K."/>
            <person name="Yun B.-R."/>
            <person name="Park J."/>
            <person name="Kim M.J."/>
            <person name="Kim Y.S."/>
            <person name="Kim S.B."/>
        </authorList>
    </citation>
    <scope>NUCLEOTIDE SEQUENCE [LARGE SCALE GENOMIC DNA]</scope>
    <source>
        <strain evidence="1 2">MMS16-CNU450</strain>
    </source>
</reference>
<dbReference type="EMBL" id="QKYN01000134">
    <property type="protein sequence ID" value="RAG81879.1"/>
    <property type="molecule type" value="Genomic_DNA"/>
</dbReference>
<keyword evidence="2" id="KW-1185">Reference proteome</keyword>
<dbReference type="GO" id="GO:0004069">
    <property type="term" value="F:L-aspartate:2-oxoglutarate aminotransferase activity"/>
    <property type="evidence" value="ECO:0007669"/>
    <property type="project" value="InterPro"/>
</dbReference>
<dbReference type="Gene3D" id="3.90.1150.10">
    <property type="entry name" value="Aspartate Aminotransferase, domain 1"/>
    <property type="match status" value="1"/>
</dbReference>
<dbReference type="Pfam" id="PF12897">
    <property type="entry name" value="Asp_aminotransf"/>
    <property type="match status" value="1"/>
</dbReference>
<keyword evidence="1" id="KW-0032">Aminotransferase</keyword>
<evidence type="ECO:0000313" key="2">
    <source>
        <dbReference type="Proteomes" id="UP000248889"/>
    </source>
</evidence>
<dbReference type="Proteomes" id="UP000248889">
    <property type="component" value="Unassembled WGS sequence"/>
</dbReference>
<comment type="caution">
    <text evidence="1">The sequence shown here is derived from an EMBL/GenBank/DDBJ whole genome shotgun (WGS) entry which is preliminary data.</text>
</comment>
<dbReference type="PANTHER" id="PTHR43799">
    <property type="entry name" value="AMINOTRANSFERASE, PUTATIVE-RELATED"/>
    <property type="match status" value="1"/>
</dbReference>
<proteinExistence type="predicted"/>
<accession>A0A2X0K2U3</accession>
<name>A0A2X0K2U3_9ACTN</name>
<dbReference type="PANTHER" id="PTHR43799:SF1">
    <property type="entry name" value="ASPARTATE AMINOTRANSFERASE"/>
    <property type="match status" value="1"/>
</dbReference>
<dbReference type="InterPro" id="IPR024551">
    <property type="entry name" value="AspAT_Ic"/>
</dbReference>
<dbReference type="InterPro" id="IPR015421">
    <property type="entry name" value="PyrdxlP-dep_Trfase_major"/>
</dbReference>
<dbReference type="AlphaFoldDB" id="A0A2X0K2U3"/>
<dbReference type="Gene3D" id="3.40.640.10">
    <property type="entry name" value="Type I PLP-dependent aspartate aminotransferase-like (Major domain)"/>
    <property type="match status" value="1"/>
</dbReference>
<keyword evidence="1" id="KW-0808">Transferase</keyword>
<protein>
    <submittedName>
        <fullName evidence="1">Aminotransferase</fullName>
    </submittedName>
</protein>
<dbReference type="CDD" id="cd00609">
    <property type="entry name" value="AAT_like"/>
    <property type="match status" value="1"/>
</dbReference>
<dbReference type="InterPro" id="IPR015424">
    <property type="entry name" value="PyrdxlP-dep_Trfase"/>
</dbReference>
<gene>
    <name evidence="1" type="ORF">DN069_30575</name>
</gene>
<sequence length="429" mass="45850">MRAAGGGCQAAAQLGEGSTEVTLREEYAGLRAKGLKLDLTRGKPSPEQLNLSNRMLELPGEGDYLAADGSDTRNYGGATGLPELAALFAPLLGIPQGQLLPLGNASLQIMHDVIANALLSPVPGAARRWVDEDEVVFLCPVPGYDRHFGVCERFGIKMLPVALTGEGPDMDEVEALVAADARIKGIWCVPAYSNPSGETYSAETVRRLAAMTTAAPDFRIFWDNAYAIHDLTEERAELANILEACAQAGNPDRVFVFASTSKITLAGAGVAFFGSSAANVAWLKGLMAKQTIGPDKVNQLRHVRFFGDTEGVLAHMAKHRALLAPRFETVEHVLERELGGRGIARWSRPAGGYFVSLEVPDGCAAEVVRLAKEAGVALTPAGAAFPYGHDPRDHHIRIAPSYPSLTELREAMEAVALCVRLAAEEAKSR</sequence>
<dbReference type="SUPFAM" id="SSF53383">
    <property type="entry name" value="PLP-dependent transferases"/>
    <property type="match status" value="1"/>
</dbReference>
<dbReference type="OrthoDB" id="199743at2"/>
<organism evidence="1 2">
    <name type="scientific">Streptacidiphilus pinicola</name>
    <dbReference type="NCBI Taxonomy" id="2219663"/>
    <lineage>
        <taxon>Bacteria</taxon>
        <taxon>Bacillati</taxon>
        <taxon>Actinomycetota</taxon>
        <taxon>Actinomycetes</taxon>
        <taxon>Kitasatosporales</taxon>
        <taxon>Streptomycetaceae</taxon>
        <taxon>Streptacidiphilus</taxon>
    </lineage>
</organism>